<evidence type="ECO:0000256" key="1">
    <source>
        <dbReference type="SAM" id="MobiDB-lite"/>
    </source>
</evidence>
<dbReference type="WBParaSite" id="nRc.2.0.1.t00401-RA">
    <property type="protein sequence ID" value="nRc.2.0.1.t00401-RA"/>
    <property type="gene ID" value="nRc.2.0.1.g00401"/>
</dbReference>
<evidence type="ECO:0000313" key="2">
    <source>
        <dbReference type="Proteomes" id="UP000887565"/>
    </source>
</evidence>
<reference evidence="3" key="1">
    <citation type="submission" date="2022-11" db="UniProtKB">
        <authorList>
            <consortium name="WormBaseParasite"/>
        </authorList>
    </citation>
    <scope>IDENTIFICATION</scope>
</reference>
<evidence type="ECO:0000313" key="3">
    <source>
        <dbReference type="WBParaSite" id="nRc.2.0.1.t00401-RA"/>
    </source>
</evidence>
<dbReference type="Proteomes" id="UP000887565">
    <property type="component" value="Unplaced"/>
</dbReference>
<dbReference type="AlphaFoldDB" id="A0A915HGH5"/>
<name>A0A915HGH5_ROMCU</name>
<organism evidence="2 3">
    <name type="scientific">Romanomermis culicivorax</name>
    <name type="common">Nematode worm</name>
    <dbReference type="NCBI Taxonomy" id="13658"/>
    <lineage>
        <taxon>Eukaryota</taxon>
        <taxon>Metazoa</taxon>
        <taxon>Ecdysozoa</taxon>
        <taxon>Nematoda</taxon>
        <taxon>Enoplea</taxon>
        <taxon>Dorylaimia</taxon>
        <taxon>Mermithida</taxon>
        <taxon>Mermithoidea</taxon>
        <taxon>Mermithidae</taxon>
        <taxon>Romanomermis</taxon>
    </lineage>
</organism>
<keyword evidence="2" id="KW-1185">Reference proteome</keyword>
<proteinExistence type="predicted"/>
<feature type="region of interest" description="Disordered" evidence="1">
    <location>
        <begin position="25"/>
        <end position="72"/>
    </location>
</feature>
<feature type="compositionally biased region" description="Low complexity" evidence="1">
    <location>
        <begin position="30"/>
        <end position="48"/>
    </location>
</feature>
<protein>
    <submittedName>
        <fullName evidence="3">Uncharacterized protein</fullName>
    </submittedName>
</protein>
<accession>A0A915HGH5</accession>
<sequence>MVTINRPRIVEAFCISVGLPGNPSAPFAPVSPSCPGLPSSPGMPSRPGECCSQSDASDAVPNQDPRPEPTEFTQKFLDSEHSTGGPVRPCGPGLPCGPGGQTLHFSSVALGGLSNRGTPCTMISTNTEHAMYFS</sequence>